<keyword evidence="7" id="KW-0418">Kinase</keyword>
<dbReference type="CDD" id="cd06225">
    <property type="entry name" value="HAMP"/>
    <property type="match status" value="1"/>
</dbReference>
<evidence type="ECO:0000313" key="15">
    <source>
        <dbReference type="EMBL" id="GAA2526347.1"/>
    </source>
</evidence>
<sequence length="641" mass="67876">MRQLSLRARILVAFSVGALASCASMAVLSFELTRQMQLATRERSAVRAAYLDARVVGAGLAADQADVLEVLRELDTGANRRALLRRDGRWYARSVDVGLTDAVPAGLAAEVAAGRPMVQRVTIAGTPHVVTGVPLPGGDQFYVVDSLRELDATLRLLSWILVAVATGTTLAGALLGAYTARRVVRPLRSVTAAAREIGAGDLDARLDPKAEPDLEELAGAFNHMVEELARRMERDRRFAADVSHELRSPLQTLTAAVDVMANRRDHLDPRARRALDLIVEESSRFRNLVTDLLELAREGAEPELEPVDVLELARRACRNTGVDPTLVVDRTDGDVVWSLDRRRFDRVLANLLDNARRYGGGAVLVSVGSQPGRRYVEVDDGGPGVAVEDQGRIFERFVRGRTAGTRGSNDGVGLGLALALAHAHAHGGDITVENLPAGGARFRVTLPKPAQAGPRSSLAAVAPLLLVGVLVGAVAGCGITGEDNPRAVSSPPPLKPPTAGDQADGVVHKRLYLVRDGLLTPVLRPAVRTATPAELIGDLSAGPTEQEAAAGFTSALAGADLVRSVQVQGSVAVVELVAPADVNRGDETLAYAQMVLTLTQRQEISGVTFTVGGVRIAVPRADALLSEGPLRAADYTALLAR</sequence>
<dbReference type="SMART" id="SM00909">
    <property type="entry name" value="Germane"/>
    <property type="match status" value="1"/>
</dbReference>
<evidence type="ECO:0000256" key="5">
    <source>
        <dbReference type="ARBA" id="ARBA00022679"/>
    </source>
</evidence>
<dbReference type="InterPro" id="IPR004358">
    <property type="entry name" value="Sig_transdc_His_kin-like_C"/>
</dbReference>
<proteinExistence type="predicted"/>
<feature type="transmembrane region" description="Helical" evidence="12">
    <location>
        <begin position="156"/>
        <end position="178"/>
    </location>
</feature>
<organism evidence="15 16">
    <name type="scientific">Pilimelia columellifera subsp. columellifera</name>
    <dbReference type="NCBI Taxonomy" id="706583"/>
    <lineage>
        <taxon>Bacteria</taxon>
        <taxon>Bacillati</taxon>
        <taxon>Actinomycetota</taxon>
        <taxon>Actinomycetes</taxon>
        <taxon>Micromonosporales</taxon>
        <taxon>Micromonosporaceae</taxon>
        <taxon>Pilimelia</taxon>
    </lineage>
</organism>
<dbReference type="InterPro" id="IPR036890">
    <property type="entry name" value="HATPase_C_sf"/>
</dbReference>
<dbReference type="PROSITE" id="PS50109">
    <property type="entry name" value="HIS_KIN"/>
    <property type="match status" value="1"/>
</dbReference>
<keyword evidence="8 12" id="KW-1133">Transmembrane helix</keyword>
<dbReference type="InterPro" id="IPR003594">
    <property type="entry name" value="HATPase_dom"/>
</dbReference>
<dbReference type="Pfam" id="PF00512">
    <property type="entry name" value="HisKA"/>
    <property type="match status" value="1"/>
</dbReference>
<evidence type="ECO:0000256" key="3">
    <source>
        <dbReference type="ARBA" id="ARBA00012438"/>
    </source>
</evidence>
<evidence type="ECO:0000313" key="16">
    <source>
        <dbReference type="Proteomes" id="UP001499978"/>
    </source>
</evidence>
<evidence type="ECO:0000256" key="4">
    <source>
        <dbReference type="ARBA" id="ARBA00022553"/>
    </source>
</evidence>
<name>A0ABN3NME9_9ACTN</name>
<evidence type="ECO:0000256" key="12">
    <source>
        <dbReference type="SAM" id="Phobius"/>
    </source>
</evidence>
<dbReference type="SMART" id="SM00387">
    <property type="entry name" value="HATPase_c"/>
    <property type="match status" value="1"/>
</dbReference>
<dbReference type="PROSITE" id="PS50885">
    <property type="entry name" value="HAMP"/>
    <property type="match status" value="1"/>
</dbReference>
<dbReference type="Gene3D" id="1.10.287.130">
    <property type="match status" value="1"/>
</dbReference>
<evidence type="ECO:0000256" key="11">
    <source>
        <dbReference type="SAM" id="MobiDB-lite"/>
    </source>
</evidence>
<dbReference type="PANTHER" id="PTHR45436">
    <property type="entry name" value="SENSOR HISTIDINE KINASE YKOH"/>
    <property type="match status" value="1"/>
</dbReference>
<gene>
    <name evidence="15" type="ORF">GCM10010201_26370</name>
</gene>
<dbReference type="SUPFAM" id="SSF47384">
    <property type="entry name" value="Homodimeric domain of signal transducing histidine kinase"/>
    <property type="match status" value="1"/>
</dbReference>
<dbReference type="InterPro" id="IPR050428">
    <property type="entry name" value="TCS_sensor_his_kinase"/>
</dbReference>
<dbReference type="EC" id="2.7.13.3" evidence="3"/>
<dbReference type="PANTHER" id="PTHR45436:SF5">
    <property type="entry name" value="SENSOR HISTIDINE KINASE TRCS"/>
    <property type="match status" value="1"/>
</dbReference>
<dbReference type="InterPro" id="IPR019606">
    <property type="entry name" value="GerMN"/>
</dbReference>
<evidence type="ECO:0000256" key="10">
    <source>
        <dbReference type="ARBA" id="ARBA00023136"/>
    </source>
</evidence>
<evidence type="ECO:0000259" key="13">
    <source>
        <dbReference type="PROSITE" id="PS50109"/>
    </source>
</evidence>
<dbReference type="PRINTS" id="PR00344">
    <property type="entry name" value="BCTRLSENSOR"/>
</dbReference>
<dbReference type="Gene3D" id="3.30.565.10">
    <property type="entry name" value="Histidine kinase-like ATPase, C-terminal domain"/>
    <property type="match status" value="1"/>
</dbReference>
<dbReference type="PROSITE" id="PS51257">
    <property type="entry name" value="PROKAR_LIPOPROTEIN"/>
    <property type="match status" value="1"/>
</dbReference>
<dbReference type="Pfam" id="PF10646">
    <property type="entry name" value="Germane"/>
    <property type="match status" value="1"/>
</dbReference>
<dbReference type="Gene3D" id="6.10.340.10">
    <property type="match status" value="1"/>
</dbReference>
<evidence type="ECO:0000256" key="9">
    <source>
        <dbReference type="ARBA" id="ARBA00023012"/>
    </source>
</evidence>
<dbReference type="InterPro" id="IPR036097">
    <property type="entry name" value="HisK_dim/P_sf"/>
</dbReference>
<feature type="region of interest" description="Disordered" evidence="11">
    <location>
        <begin position="481"/>
        <end position="502"/>
    </location>
</feature>
<evidence type="ECO:0000256" key="6">
    <source>
        <dbReference type="ARBA" id="ARBA00022692"/>
    </source>
</evidence>
<evidence type="ECO:0000256" key="7">
    <source>
        <dbReference type="ARBA" id="ARBA00022777"/>
    </source>
</evidence>
<evidence type="ECO:0000256" key="1">
    <source>
        <dbReference type="ARBA" id="ARBA00000085"/>
    </source>
</evidence>
<keyword evidence="6 12" id="KW-0812">Transmembrane</keyword>
<dbReference type="InterPro" id="IPR005467">
    <property type="entry name" value="His_kinase_dom"/>
</dbReference>
<dbReference type="SUPFAM" id="SSF55874">
    <property type="entry name" value="ATPase domain of HSP90 chaperone/DNA topoisomerase II/histidine kinase"/>
    <property type="match status" value="1"/>
</dbReference>
<reference evidence="15 16" key="1">
    <citation type="journal article" date="2019" name="Int. J. Syst. Evol. Microbiol.">
        <title>The Global Catalogue of Microorganisms (GCM) 10K type strain sequencing project: providing services to taxonomists for standard genome sequencing and annotation.</title>
        <authorList>
            <consortium name="The Broad Institute Genomics Platform"/>
            <consortium name="The Broad Institute Genome Sequencing Center for Infectious Disease"/>
            <person name="Wu L."/>
            <person name="Ma J."/>
        </authorList>
    </citation>
    <scope>NUCLEOTIDE SEQUENCE [LARGE SCALE GENOMIC DNA]</scope>
    <source>
        <strain evidence="15 16">JCM 3367</strain>
    </source>
</reference>
<dbReference type="Proteomes" id="UP001499978">
    <property type="component" value="Unassembled WGS sequence"/>
</dbReference>
<dbReference type="CDD" id="cd00075">
    <property type="entry name" value="HATPase"/>
    <property type="match status" value="1"/>
</dbReference>
<feature type="domain" description="HAMP" evidence="14">
    <location>
        <begin position="181"/>
        <end position="233"/>
    </location>
</feature>
<evidence type="ECO:0000259" key="14">
    <source>
        <dbReference type="PROSITE" id="PS50885"/>
    </source>
</evidence>
<keyword evidence="9" id="KW-0902">Two-component regulatory system</keyword>
<dbReference type="EMBL" id="BAAARY010000012">
    <property type="protein sequence ID" value="GAA2526347.1"/>
    <property type="molecule type" value="Genomic_DNA"/>
</dbReference>
<evidence type="ECO:0000256" key="8">
    <source>
        <dbReference type="ARBA" id="ARBA00022989"/>
    </source>
</evidence>
<accession>A0ABN3NME9</accession>
<dbReference type="SMART" id="SM00304">
    <property type="entry name" value="HAMP"/>
    <property type="match status" value="1"/>
</dbReference>
<keyword evidence="16" id="KW-1185">Reference proteome</keyword>
<keyword evidence="4" id="KW-0597">Phosphoprotein</keyword>
<keyword evidence="10 12" id="KW-0472">Membrane</keyword>
<dbReference type="SUPFAM" id="SSF158472">
    <property type="entry name" value="HAMP domain-like"/>
    <property type="match status" value="1"/>
</dbReference>
<dbReference type="Pfam" id="PF00672">
    <property type="entry name" value="HAMP"/>
    <property type="match status" value="1"/>
</dbReference>
<feature type="domain" description="Histidine kinase" evidence="13">
    <location>
        <begin position="241"/>
        <end position="450"/>
    </location>
</feature>
<evidence type="ECO:0000256" key="2">
    <source>
        <dbReference type="ARBA" id="ARBA00004236"/>
    </source>
</evidence>
<comment type="catalytic activity">
    <reaction evidence="1">
        <text>ATP + protein L-histidine = ADP + protein N-phospho-L-histidine.</text>
        <dbReference type="EC" id="2.7.13.3"/>
    </reaction>
</comment>
<protein>
    <recommendedName>
        <fullName evidence="3">histidine kinase</fullName>
        <ecNumber evidence="3">2.7.13.3</ecNumber>
    </recommendedName>
</protein>
<keyword evidence="5" id="KW-0808">Transferase</keyword>
<dbReference type="InterPro" id="IPR003661">
    <property type="entry name" value="HisK_dim/P_dom"/>
</dbReference>
<comment type="caution">
    <text evidence="15">The sequence shown here is derived from an EMBL/GenBank/DDBJ whole genome shotgun (WGS) entry which is preliminary data.</text>
</comment>
<dbReference type="CDD" id="cd00082">
    <property type="entry name" value="HisKA"/>
    <property type="match status" value="1"/>
</dbReference>
<dbReference type="Pfam" id="PF02518">
    <property type="entry name" value="HATPase_c"/>
    <property type="match status" value="1"/>
</dbReference>
<dbReference type="SMART" id="SM00388">
    <property type="entry name" value="HisKA"/>
    <property type="match status" value="1"/>
</dbReference>
<dbReference type="InterPro" id="IPR003660">
    <property type="entry name" value="HAMP_dom"/>
</dbReference>
<comment type="subcellular location">
    <subcellularLocation>
        <location evidence="2">Cell membrane</location>
    </subcellularLocation>
</comment>